<dbReference type="InterPro" id="IPR036689">
    <property type="entry name" value="ESAT-6-like_sf"/>
</dbReference>
<dbReference type="Proteomes" id="UP000611554">
    <property type="component" value="Unassembled WGS sequence"/>
</dbReference>
<accession>A0ABQ2QXA0</accession>
<dbReference type="Gene3D" id="1.10.287.1060">
    <property type="entry name" value="ESAT-6-like"/>
    <property type="match status" value="1"/>
</dbReference>
<dbReference type="EMBL" id="BMQJ01000008">
    <property type="protein sequence ID" value="GGQ02632.1"/>
    <property type="molecule type" value="Genomic_DNA"/>
</dbReference>
<proteinExistence type="predicted"/>
<organism evidence="1 2">
    <name type="scientific">Streptosporangium pseudovulgare</name>
    <dbReference type="NCBI Taxonomy" id="35765"/>
    <lineage>
        <taxon>Bacteria</taxon>
        <taxon>Bacillati</taxon>
        <taxon>Actinomycetota</taxon>
        <taxon>Actinomycetes</taxon>
        <taxon>Streptosporangiales</taxon>
        <taxon>Streptosporangiaceae</taxon>
        <taxon>Streptosporangium</taxon>
    </lineage>
</organism>
<reference evidence="2" key="1">
    <citation type="journal article" date="2019" name="Int. J. Syst. Evol. Microbiol.">
        <title>The Global Catalogue of Microorganisms (GCM) 10K type strain sequencing project: providing services to taxonomists for standard genome sequencing and annotation.</title>
        <authorList>
            <consortium name="The Broad Institute Genomics Platform"/>
            <consortium name="The Broad Institute Genome Sequencing Center for Infectious Disease"/>
            <person name="Wu L."/>
            <person name="Ma J."/>
        </authorList>
    </citation>
    <scope>NUCLEOTIDE SEQUENCE [LARGE SCALE GENOMIC DNA]</scope>
    <source>
        <strain evidence="2">JCM 3115</strain>
    </source>
</reference>
<keyword evidence="2" id="KW-1185">Reference proteome</keyword>
<evidence type="ECO:0000313" key="1">
    <source>
        <dbReference type="EMBL" id="GGQ02632.1"/>
    </source>
</evidence>
<comment type="caution">
    <text evidence="1">The sequence shown here is derived from an EMBL/GenBank/DDBJ whole genome shotgun (WGS) entry which is preliminary data.</text>
</comment>
<dbReference type="RefSeq" id="WP_189247629.1">
    <property type="nucleotide sequence ID" value="NZ_BMQJ01000008.1"/>
</dbReference>
<dbReference type="SUPFAM" id="SSF140453">
    <property type="entry name" value="EsxAB dimer-like"/>
    <property type="match status" value="1"/>
</dbReference>
<gene>
    <name evidence="1" type="ORF">GCM10010140_36040</name>
</gene>
<sequence length="111" mass="12686">MPQSSDYTQGGFQSDYTKVNFVEMERVEQELLKVVTDMDKATDDLLTKVHNILGDKAWEGGARGFFEEHRQKWDAEEREMGQQLNEAAKALGIATENYRAAEARNRAIWSS</sequence>
<protein>
    <recommendedName>
        <fullName evidence="3">ESAT-6-like protein</fullName>
    </recommendedName>
</protein>
<evidence type="ECO:0000313" key="2">
    <source>
        <dbReference type="Proteomes" id="UP000611554"/>
    </source>
</evidence>
<dbReference type="Pfam" id="PF06013">
    <property type="entry name" value="WXG100"/>
    <property type="match status" value="1"/>
</dbReference>
<name>A0ABQ2QXA0_9ACTN</name>
<dbReference type="InterPro" id="IPR010310">
    <property type="entry name" value="T7SS_ESAT-6-like"/>
</dbReference>
<evidence type="ECO:0008006" key="3">
    <source>
        <dbReference type="Google" id="ProtNLM"/>
    </source>
</evidence>